<keyword evidence="1" id="KW-1133">Transmembrane helix</keyword>
<dbReference type="GeneID" id="75910605"/>
<keyword evidence="3" id="KW-1185">Reference proteome</keyword>
<sequence>MLPSHAACLATFFFPLSLLMLYWYRAVNVGPRVVGAHPKFTMTYVSPYLPRTSKKSITSSISACVVCTTGEVRVDGLRTTSKWDKREKSCGCYGGCSSGEV</sequence>
<proteinExistence type="predicted"/>
<comment type="caution">
    <text evidence="2">The sequence shown here is derived from an EMBL/GenBank/DDBJ whole genome shotgun (WGS) entry which is preliminary data.</text>
</comment>
<feature type="transmembrane region" description="Helical" evidence="1">
    <location>
        <begin position="6"/>
        <end position="24"/>
    </location>
</feature>
<dbReference type="RefSeq" id="XP_051449225.1">
    <property type="nucleotide sequence ID" value="XM_051585256.1"/>
</dbReference>
<keyword evidence="1" id="KW-0472">Membrane</keyword>
<protein>
    <submittedName>
        <fullName evidence="2">Uncharacterized protein</fullName>
    </submittedName>
</protein>
<evidence type="ECO:0000256" key="1">
    <source>
        <dbReference type="SAM" id="Phobius"/>
    </source>
</evidence>
<gene>
    <name evidence="2" type="ORF">K450DRAFT_218718</name>
</gene>
<accession>A0AAD5HJ05</accession>
<organism evidence="2 3">
    <name type="scientific">Umbelopsis ramanniana AG</name>
    <dbReference type="NCBI Taxonomy" id="1314678"/>
    <lineage>
        <taxon>Eukaryota</taxon>
        <taxon>Fungi</taxon>
        <taxon>Fungi incertae sedis</taxon>
        <taxon>Mucoromycota</taxon>
        <taxon>Mucoromycotina</taxon>
        <taxon>Umbelopsidomycetes</taxon>
        <taxon>Umbelopsidales</taxon>
        <taxon>Umbelopsidaceae</taxon>
        <taxon>Umbelopsis</taxon>
    </lineage>
</organism>
<name>A0AAD5HJ05_UMBRA</name>
<evidence type="ECO:0000313" key="3">
    <source>
        <dbReference type="Proteomes" id="UP001206595"/>
    </source>
</evidence>
<dbReference type="Proteomes" id="UP001206595">
    <property type="component" value="Unassembled WGS sequence"/>
</dbReference>
<reference evidence="2" key="1">
    <citation type="submission" date="2021-06" db="EMBL/GenBank/DDBJ databases">
        <authorList>
            <consortium name="DOE Joint Genome Institute"/>
            <person name="Mondo S.J."/>
            <person name="Amses K.R."/>
            <person name="Simmons D.R."/>
            <person name="Longcore J.E."/>
            <person name="Seto K."/>
            <person name="Alves G.H."/>
            <person name="Bonds A.E."/>
            <person name="Quandt C.A."/>
            <person name="Davis W.J."/>
            <person name="Chang Y."/>
            <person name="Letcher P.M."/>
            <person name="Powell M.J."/>
            <person name="Kuo A."/>
            <person name="Labutti K."/>
            <person name="Pangilinan J."/>
            <person name="Andreopoulos W."/>
            <person name="Tritt A."/>
            <person name="Riley R."/>
            <person name="Hundley H."/>
            <person name="Johnson J."/>
            <person name="Lipzen A."/>
            <person name="Barry K."/>
            <person name="Berbee M.L."/>
            <person name="Buchler N.E."/>
            <person name="Grigoriev I.V."/>
            <person name="Spatafora J.W."/>
            <person name="Stajich J.E."/>
            <person name="James T.Y."/>
        </authorList>
    </citation>
    <scope>NUCLEOTIDE SEQUENCE</scope>
    <source>
        <strain evidence="2">AG</strain>
    </source>
</reference>
<dbReference type="AlphaFoldDB" id="A0AAD5HJ05"/>
<reference evidence="2" key="2">
    <citation type="journal article" date="2022" name="Proc. Natl. Acad. Sci. U.S.A.">
        <title>Diploid-dominant life cycles characterize the early evolution of Fungi.</title>
        <authorList>
            <person name="Amses K.R."/>
            <person name="Simmons D.R."/>
            <person name="Longcore J.E."/>
            <person name="Mondo S.J."/>
            <person name="Seto K."/>
            <person name="Jeronimo G.H."/>
            <person name="Bonds A.E."/>
            <person name="Quandt C.A."/>
            <person name="Davis W.J."/>
            <person name="Chang Y."/>
            <person name="Federici B.A."/>
            <person name="Kuo A."/>
            <person name="LaButti K."/>
            <person name="Pangilinan J."/>
            <person name="Andreopoulos W."/>
            <person name="Tritt A."/>
            <person name="Riley R."/>
            <person name="Hundley H."/>
            <person name="Johnson J."/>
            <person name="Lipzen A."/>
            <person name="Barry K."/>
            <person name="Lang B.F."/>
            <person name="Cuomo C.A."/>
            <person name="Buchler N.E."/>
            <person name="Grigoriev I.V."/>
            <person name="Spatafora J.W."/>
            <person name="Stajich J.E."/>
            <person name="James T.Y."/>
        </authorList>
    </citation>
    <scope>NUCLEOTIDE SEQUENCE</scope>
    <source>
        <strain evidence="2">AG</strain>
    </source>
</reference>
<keyword evidence="1" id="KW-0812">Transmembrane</keyword>
<evidence type="ECO:0000313" key="2">
    <source>
        <dbReference type="EMBL" id="KAI8584221.1"/>
    </source>
</evidence>
<dbReference type="EMBL" id="MU620893">
    <property type="protein sequence ID" value="KAI8584221.1"/>
    <property type="molecule type" value="Genomic_DNA"/>
</dbReference>